<reference evidence="2" key="1">
    <citation type="journal article" date="2019" name="Int. J. Syst. Evol. Microbiol.">
        <title>The Global Catalogue of Microorganisms (GCM) 10K type strain sequencing project: providing services to taxonomists for standard genome sequencing and annotation.</title>
        <authorList>
            <consortium name="The Broad Institute Genomics Platform"/>
            <consortium name="The Broad Institute Genome Sequencing Center for Infectious Disease"/>
            <person name="Wu L."/>
            <person name="Ma J."/>
        </authorList>
    </citation>
    <scope>NUCLEOTIDE SEQUENCE [LARGE SCALE GENOMIC DNA]</scope>
    <source>
        <strain evidence="2">CGMCC 4.7177</strain>
    </source>
</reference>
<dbReference type="Proteomes" id="UP001597218">
    <property type="component" value="Unassembled WGS sequence"/>
</dbReference>
<protein>
    <submittedName>
        <fullName evidence="1">SLAP domain-containing protein</fullName>
    </submittedName>
</protein>
<organism evidence="1 2">
    <name type="scientific">Sporosarcina siberiensis</name>
    <dbReference type="NCBI Taxonomy" id="1365606"/>
    <lineage>
        <taxon>Bacteria</taxon>
        <taxon>Bacillati</taxon>
        <taxon>Bacillota</taxon>
        <taxon>Bacilli</taxon>
        <taxon>Bacillales</taxon>
        <taxon>Caryophanaceae</taxon>
        <taxon>Sporosarcina</taxon>
    </lineage>
</organism>
<proteinExistence type="predicted"/>
<evidence type="ECO:0000313" key="2">
    <source>
        <dbReference type="Proteomes" id="UP001597218"/>
    </source>
</evidence>
<dbReference type="RefSeq" id="WP_381536955.1">
    <property type="nucleotide sequence ID" value="NZ_JBHUGI010000024.1"/>
</dbReference>
<dbReference type="InterPro" id="IPR030910">
    <property type="entry name" value="SLAP_dom"/>
</dbReference>
<name>A0ABW4SEY1_9BACL</name>
<dbReference type="NCBIfam" id="TIGR04398">
    <property type="entry name" value="SLAP_DUP"/>
    <property type="match status" value="1"/>
</dbReference>
<sequence length="129" mass="14539">MKFRIAYHPVWEQTLTVAEKKKYEQILSKYSSDNTSTSICTVVVKQKKNGGMVATVLICNGSETELKLTTTRVKVNNKENTSHASAEFTIDVIIPAYSAMPWSFVFKPDDVFGNVIANDEWTVQIFPVE</sequence>
<comment type="caution">
    <text evidence="1">The sequence shown here is derived from an EMBL/GenBank/DDBJ whole genome shotgun (WGS) entry which is preliminary data.</text>
</comment>
<accession>A0ABW4SEY1</accession>
<keyword evidence="2" id="KW-1185">Reference proteome</keyword>
<evidence type="ECO:0000313" key="1">
    <source>
        <dbReference type="EMBL" id="MFD1927993.1"/>
    </source>
</evidence>
<gene>
    <name evidence="1" type="ORF">ACFSFY_07975</name>
</gene>
<dbReference type="EMBL" id="JBHUGI010000024">
    <property type="protein sequence ID" value="MFD1927993.1"/>
    <property type="molecule type" value="Genomic_DNA"/>
</dbReference>